<reference evidence="1 2" key="1">
    <citation type="submission" date="2021-06" db="EMBL/GenBank/DDBJ databases">
        <title>Caerostris extrusa draft genome.</title>
        <authorList>
            <person name="Kono N."/>
            <person name="Arakawa K."/>
        </authorList>
    </citation>
    <scope>NUCLEOTIDE SEQUENCE [LARGE SCALE GENOMIC DNA]</scope>
</reference>
<sequence>MGKIEFQDGHDSIRLPPGISCIFDTESLLAWCDVSQIACLALPPYPSNQLYILRTKRKTGETFKQKKLVSQQWTNVNIVYIR</sequence>
<evidence type="ECO:0000313" key="1">
    <source>
        <dbReference type="EMBL" id="GIY33668.1"/>
    </source>
</evidence>
<gene>
    <name evidence="1" type="ORF">CEXT_236231</name>
</gene>
<proteinExistence type="predicted"/>
<dbReference type="EMBL" id="BPLR01009667">
    <property type="protein sequence ID" value="GIY33668.1"/>
    <property type="molecule type" value="Genomic_DNA"/>
</dbReference>
<name>A0AAV4SGX9_CAEEX</name>
<organism evidence="1 2">
    <name type="scientific">Caerostris extrusa</name>
    <name type="common">Bark spider</name>
    <name type="synonym">Caerostris bankana</name>
    <dbReference type="NCBI Taxonomy" id="172846"/>
    <lineage>
        <taxon>Eukaryota</taxon>
        <taxon>Metazoa</taxon>
        <taxon>Ecdysozoa</taxon>
        <taxon>Arthropoda</taxon>
        <taxon>Chelicerata</taxon>
        <taxon>Arachnida</taxon>
        <taxon>Araneae</taxon>
        <taxon>Araneomorphae</taxon>
        <taxon>Entelegynae</taxon>
        <taxon>Araneoidea</taxon>
        <taxon>Araneidae</taxon>
        <taxon>Caerostris</taxon>
    </lineage>
</organism>
<comment type="caution">
    <text evidence="1">The sequence shown here is derived from an EMBL/GenBank/DDBJ whole genome shotgun (WGS) entry which is preliminary data.</text>
</comment>
<dbReference type="Proteomes" id="UP001054945">
    <property type="component" value="Unassembled WGS sequence"/>
</dbReference>
<keyword evidence="2" id="KW-1185">Reference proteome</keyword>
<evidence type="ECO:0000313" key="2">
    <source>
        <dbReference type="Proteomes" id="UP001054945"/>
    </source>
</evidence>
<accession>A0AAV4SGX9</accession>
<protein>
    <submittedName>
        <fullName evidence="1">Uncharacterized protein</fullName>
    </submittedName>
</protein>
<dbReference type="AlphaFoldDB" id="A0AAV4SGX9"/>